<evidence type="ECO:0000313" key="3">
    <source>
        <dbReference type="Proteomes" id="UP000007519"/>
    </source>
</evidence>
<dbReference type="STRING" id="984262.SGRA_0191"/>
<feature type="signal peptide" evidence="1">
    <location>
        <begin position="1"/>
        <end position="20"/>
    </location>
</feature>
<dbReference type="Proteomes" id="UP000007519">
    <property type="component" value="Chromosome"/>
</dbReference>
<dbReference type="OrthoDB" id="1494391at2"/>
<dbReference type="KEGG" id="sgn:SGRA_0191"/>
<name>H6L560_SAPGL</name>
<gene>
    <name evidence="2" type="ordered locus">SGRA_0191</name>
</gene>
<dbReference type="EMBL" id="CP002831">
    <property type="protein sequence ID" value="AFC22932.1"/>
    <property type="molecule type" value="Genomic_DNA"/>
</dbReference>
<dbReference type="SUPFAM" id="SSF56925">
    <property type="entry name" value="OMPA-like"/>
    <property type="match status" value="1"/>
</dbReference>
<dbReference type="AlphaFoldDB" id="H6L560"/>
<evidence type="ECO:0000256" key="1">
    <source>
        <dbReference type="SAM" id="SignalP"/>
    </source>
</evidence>
<keyword evidence="3" id="KW-1185">Reference proteome</keyword>
<accession>H6L560</accession>
<dbReference type="Gene3D" id="2.40.160.20">
    <property type="match status" value="1"/>
</dbReference>
<proteinExistence type="predicted"/>
<evidence type="ECO:0000313" key="2">
    <source>
        <dbReference type="EMBL" id="AFC22932.1"/>
    </source>
</evidence>
<dbReference type="RefSeq" id="WP_014373182.1">
    <property type="nucleotide sequence ID" value="NC_016940.1"/>
</dbReference>
<dbReference type="HOGENOM" id="CLU_1271540_0_0_10"/>
<sequence length="217" mass="24429">MRSFILSLALLLTLGQTAWAQWPDERDSKASFDNSAAGLLSLGVAGQTASLLHQEDYQAPIGVGANFRLQLHNRINTEWALHYMQADFGEQAFRTDIFISANALFYPFPGNEDFEESWRPFISLGGSMNYGALEANANPSNQVDRWNPAIALGLGTHLNLTPKFDLSFSTQYMLEFGEELSWQNNNGRLLLLSQPSEKVEQRFLFSLSLNYKIADLW</sequence>
<dbReference type="InterPro" id="IPR011250">
    <property type="entry name" value="OMP/PagP_B-barrel"/>
</dbReference>
<organism evidence="2 3">
    <name type="scientific">Saprospira grandis (strain Lewin)</name>
    <dbReference type="NCBI Taxonomy" id="984262"/>
    <lineage>
        <taxon>Bacteria</taxon>
        <taxon>Pseudomonadati</taxon>
        <taxon>Bacteroidota</taxon>
        <taxon>Saprospiria</taxon>
        <taxon>Saprospirales</taxon>
        <taxon>Saprospiraceae</taxon>
        <taxon>Saprospira</taxon>
    </lineage>
</organism>
<keyword evidence="1" id="KW-0732">Signal</keyword>
<evidence type="ECO:0008006" key="4">
    <source>
        <dbReference type="Google" id="ProtNLM"/>
    </source>
</evidence>
<feature type="chain" id="PRO_5003604058" description="Outer membrane protein beta-barrel domain-containing protein" evidence="1">
    <location>
        <begin position="21"/>
        <end position="217"/>
    </location>
</feature>
<protein>
    <recommendedName>
        <fullName evidence="4">Outer membrane protein beta-barrel domain-containing protein</fullName>
    </recommendedName>
</protein>
<reference evidence="2 3" key="1">
    <citation type="journal article" date="2012" name="Stand. Genomic Sci.">
        <title>Complete genome sequencing and analysis of Saprospira grandis str. Lewin, a predatory marine bacterium.</title>
        <authorList>
            <person name="Saw J.H."/>
            <person name="Yuryev A."/>
            <person name="Kanbe M."/>
            <person name="Hou S."/>
            <person name="Young A.G."/>
            <person name="Aizawa S."/>
            <person name="Alam M."/>
        </authorList>
    </citation>
    <scope>NUCLEOTIDE SEQUENCE [LARGE SCALE GENOMIC DNA]</scope>
    <source>
        <strain evidence="2 3">Lewin</strain>
    </source>
</reference>